<name>A0A420XTE8_9ACTN</name>
<evidence type="ECO:0000256" key="2">
    <source>
        <dbReference type="ARBA" id="ARBA00022670"/>
    </source>
</evidence>
<dbReference type="InterPro" id="IPR038765">
    <property type="entry name" value="Papain-like_cys_pep_sf"/>
</dbReference>
<comment type="caution">
    <text evidence="7">The sequence shown here is derived from an EMBL/GenBank/DDBJ whole genome shotgun (WGS) entry which is preliminary data.</text>
</comment>
<dbReference type="Pfam" id="PF00877">
    <property type="entry name" value="NLPC_P60"/>
    <property type="match status" value="1"/>
</dbReference>
<evidence type="ECO:0000256" key="4">
    <source>
        <dbReference type="ARBA" id="ARBA00022807"/>
    </source>
</evidence>
<protein>
    <submittedName>
        <fullName evidence="7">Cell wall-associated NlpC family hydrolase</fullName>
    </submittedName>
</protein>
<feature type="compositionally biased region" description="Basic residues" evidence="5">
    <location>
        <begin position="1"/>
        <end position="15"/>
    </location>
</feature>
<comment type="similarity">
    <text evidence="1">Belongs to the peptidase C40 family.</text>
</comment>
<evidence type="ECO:0000256" key="5">
    <source>
        <dbReference type="SAM" id="MobiDB-lite"/>
    </source>
</evidence>
<dbReference type="InterPro" id="IPR000064">
    <property type="entry name" value="NLP_P60_dom"/>
</dbReference>
<proteinExistence type="inferred from homology"/>
<feature type="region of interest" description="Disordered" evidence="5">
    <location>
        <begin position="1"/>
        <end position="25"/>
    </location>
</feature>
<evidence type="ECO:0000259" key="6">
    <source>
        <dbReference type="PROSITE" id="PS51935"/>
    </source>
</evidence>
<dbReference type="GO" id="GO:0006508">
    <property type="term" value="P:proteolysis"/>
    <property type="evidence" value="ECO:0007669"/>
    <property type="project" value="UniProtKB-KW"/>
</dbReference>
<keyword evidence="2" id="KW-0645">Protease</keyword>
<dbReference type="PROSITE" id="PS51935">
    <property type="entry name" value="NLPC_P60"/>
    <property type="match status" value="1"/>
</dbReference>
<dbReference type="Gene3D" id="3.90.1720.10">
    <property type="entry name" value="endopeptidase domain like (from Nostoc punctiforme)"/>
    <property type="match status" value="1"/>
</dbReference>
<accession>A0A420XTE8</accession>
<keyword evidence="3 7" id="KW-0378">Hydrolase</keyword>
<evidence type="ECO:0000313" key="8">
    <source>
        <dbReference type="Proteomes" id="UP000281955"/>
    </source>
</evidence>
<keyword evidence="4" id="KW-0788">Thiol protease</keyword>
<keyword evidence="8" id="KW-1185">Reference proteome</keyword>
<evidence type="ECO:0000313" key="7">
    <source>
        <dbReference type="EMBL" id="RKS80115.1"/>
    </source>
</evidence>
<dbReference type="AlphaFoldDB" id="A0A420XTE8"/>
<dbReference type="PANTHER" id="PTHR47053:SF1">
    <property type="entry name" value="MUREIN DD-ENDOPEPTIDASE MEPH-RELATED"/>
    <property type="match status" value="1"/>
</dbReference>
<sequence>MWHSHRLGVKPRRSGRGASSPRTRQLTSQAYLEGPALLHAVTGARTSVRRLALALSLSAAAVVVPLAGEAAATPAAPAAAVVAQAAPTVTPSAVTRTAAAHRSAAARHAAVVRRAAAVRAHKVAKLLKTAAALKGRPYVYGATGPRSFDCSGFTGWVMRHAGGTSLPRTSGQQYAASKKISKGSMKPGDLVFFRSGSHVYHVAIYAGHNRIWHARQPGQGVALTPISSHSWVAGRVI</sequence>
<dbReference type="PANTHER" id="PTHR47053">
    <property type="entry name" value="MUREIN DD-ENDOPEPTIDASE MEPH-RELATED"/>
    <property type="match status" value="1"/>
</dbReference>
<organism evidence="7 8">
    <name type="scientific">Motilibacter peucedani</name>
    <dbReference type="NCBI Taxonomy" id="598650"/>
    <lineage>
        <taxon>Bacteria</taxon>
        <taxon>Bacillati</taxon>
        <taxon>Actinomycetota</taxon>
        <taxon>Actinomycetes</taxon>
        <taxon>Motilibacterales</taxon>
        <taxon>Motilibacteraceae</taxon>
        <taxon>Motilibacter</taxon>
    </lineage>
</organism>
<evidence type="ECO:0000256" key="3">
    <source>
        <dbReference type="ARBA" id="ARBA00022801"/>
    </source>
</evidence>
<dbReference type="GO" id="GO:0008234">
    <property type="term" value="F:cysteine-type peptidase activity"/>
    <property type="evidence" value="ECO:0007669"/>
    <property type="project" value="UniProtKB-KW"/>
</dbReference>
<gene>
    <name evidence="7" type="ORF">CLV35_0536</name>
</gene>
<dbReference type="Proteomes" id="UP000281955">
    <property type="component" value="Unassembled WGS sequence"/>
</dbReference>
<reference evidence="7 8" key="1">
    <citation type="submission" date="2018-10" db="EMBL/GenBank/DDBJ databases">
        <title>Genomic Encyclopedia of Archaeal and Bacterial Type Strains, Phase II (KMG-II): from individual species to whole genera.</title>
        <authorList>
            <person name="Goeker M."/>
        </authorList>
    </citation>
    <scope>NUCLEOTIDE SEQUENCE [LARGE SCALE GENOMIC DNA]</scope>
    <source>
        <strain evidence="7 8">RP-AC37</strain>
    </source>
</reference>
<dbReference type="SUPFAM" id="SSF54001">
    <property type="entry name" value="Cysteine proteinases"/>
    <property type="match status" value="1"/>
</dbReference>
<evidence type="ECO:0000256" key="1">
    <source>
        <dbReference type="ARBA" id="ARBA00007074"/>
    </source>
</evidence>
<dbReference type="InParanoid" id="A0A420XTE8"/>
<dbReference type="EMBL" id="RBWV01000009">
    <property type="protein sequence ID" value="RKS80115.1"/>
    <property type="molecule type" value="Genomic_DNA"/>
</dbReference>
<dbReference type="InterPro" id="IPR051202">
    <property type="entry name" value="Peptidase_C40"/>
</dbReference>
<feature type="domain" description="NlpC/P60" evidence="6">
    <location>
        <begin position="120"/>
        <end position="237"/>
    </location>
</feature>